<dbReference type="Pfam" id="PF21701">
    <property type="entry name" value="GLOD4_C"/>
    <property type="match status" value="1"/>
</dbReference>
<dbReference type="PANTHER" id="PTHR46466:SF1">
    <property type="entry name" value="GLYOXALASE DOMAIN-CONTAINING PROTEIN 4"/>
    <property type="match status" value="1"/>
</dbReference>
<protein>
    <recommendedName>
        <fullName evidence="1">Glyoxalase domain-containing protein</fullName>
    </recommendedName>
</protein>
<dbReference type="Proteomes" id="UP000694557">
    <property type="component" value="Unassembled WGS sequence"/>
</dbReference>
<dbReference type="Ensembl" id="ENSOKIT00005120328.1">
    <property type="protein sequence ID" value="ENSOKIP00005112400.1"/>
    <property type="gene ID" value="ENSOKIG00005048956.1"/>
</dbReference>
<dbReference type="Pfam" id="PF21207">
    <property type="entry name" value="GLOD4_N"/>
    <property type="match status" value="1"/>
</dbReference>
<dbReference type="Gene3D" id="3.10.180.10">
    <property type="entry name" value="2,3-Dihydroxybiphenyl 1,2-Dioxygenase, domain 1"/>
    <property type="match status" value="2"/>
</dbReference>
<proteinExistence type="predicted"/>
<feature type="domain" description="Glyoxalase" evidence="1">
    <location>
        <begin position="68"/>
        <end position="97"/>
    </location>
</feature>
<reference evidence="2" key="1">
    <citation type="submission" date="2025-08" db="UniProtKB">
        <authorList>
            <consortium name="Ensembl"/>
        </authorList>
    </citation>
    <scope>IDENTIFICATION</scope>
</reference>
<dbReference type="AlphaFoldDB" id="A0A8C7LHX7"/>
<evidence type="ECO:0000313" key="2">
    <source>
        <dbReference type="Ensembl" id="ENSOKIP00005112400.1"/>
    </source>
</evidence>
<sequence>IVALIRAFKTATFNRDVLKGCKATCKGPYDEKWSKTMVGFGPEVDDFAAELFYSYGVREFCLGNDFIGLTLQLSQAVNNAKRLGWLLTEVGKGLYVTRLSLLPGDQPPNDPVQNVSLAGSDLQESIHCCYSLLGMKVTENSEEKKTVLMGITDTHCKLELHNIVGTVDHVTAFGRIAFSCPREQFADPEALMTKGNHQIFTILVSLDTPGKATVEVVIWADSDAHEISVTPSSNNLVRFFYVFLYYLFYTSIGKTIPYSLVEPSLPRLRQGLDSYGFNSCVCTVMLQVVALWLLSRWERGEPDCVNPSQKEGAEG</sequence>
<evidence type="ECO:0000313" key="3">
    <source>
        <dbReference type="Proteomes" id="UP000694557"/>
    </source>
</evidence>
<name>A0A8C7LHX7_ONCKI</name>
<dbReference type="GeneTree" id="ENSGT00390000012340"/>
<organism evidence="2 3">
    <name type="scientific">Oncorhynchus kisutch</name>
    <name type="common">Coho salmon</name>
    <name type="synonym">Salmo kisutch</name>
    <dbReference type="NCBI Taxonomy" id="8019"/>
    <lineage>
        <taxon>Eukaryota</taxon>
        <taxon>Metazoa</taxon>
        <taxon>Chordata</taxon>
        <taxon>Craniata</taxon>
        <taxon>Vertebrata</taxon>
        <taxon>Euteleostomi</taxon>
        <taxon>Actinopterygii</taxon>
        <taxon>Neopterygii</taxon>
        <taxon>Teleostei</taxon>
        <taxon>Protacanthopterygii</taxon>
        <taxon>Salmoniformes</taxon>
        <taxon>Salmonidae</taxon>
        <taxon>Salmoninae</taxon>
        <taxon>Oncorhynchus</taxon>
    </lineage>
</organism>
<dbReference type="PANTHER" id="PTHR46466">
    <property type="entry name" value="GLYOXALASE DOMAIN-CONTAINING PROTEIN 4"/>
    <property type="match status" value="1"/>
</dbReference>
<dbReference type="InterPro" id="IPR043193">
    <property type="entry name" value="GLOD4"/>
</dbReference>
<keyword evidence="3" id="KW-1185">Reference proteome</keyword>
<evidence type="ECO:0000259" key="1">
    <source>
        <dbReference type="Pfam" id="PF21207"/>
    </source>
</evidence>
<dbReference type="InterPro" id="IPR059155">
    <property type="entry name" value="GLOD4_dom"/>
</dbReference>
<reference evidence="2" key="2">
    <citation type="submission" date="2025-09" db="UniProtKB">
        <authorList>
            <consortium name="Ensembl"/>
        </authorList>
    </citation>
    <scope>IDENTIFICATION</scope>
</reference>
<dbReference type="InterPro" id="IPR029068">
    <property type="entry name" value="Glyas_Bleomycin-R_OHBP_Dase"/>
</dbReference>
<accession>A0A8C7LHX7</accession>